<dbReference type="InParanoid" id="A0A1Z5J8I1"/>
<dbReference type="PROSITE" id="PS50090">
    <property type="entry name" value="MYB_LIKE"/>
    <property type="match status" value="2"/>
</dbReference>
<dbReference type="PROSITE" id="PS51294">
    <property type="entry name" value="HTH_MYB"/>
    <property type="match status" value="1"/>
</dbReference>
<dbReference type="InterPro" id="IPR051651">
    <property type="entry name" value="DMTF1_DNA-bind_reg"/>
</dbReference>
<evidence type="ECO:0000259" key="5">
    <source>
        <dbReference type="PROSITE" id="PS50090"/>
    </source>
</evidence>
<organism evidence="7 8">
    <name type="scientific">Fistulifera solaris</name>
    <name type="common">Oleaginous diatom</name>
    <dbReference type="NCBI Taxonomy" id="1519565"/>
    <lineage>
        <taxon>Eukaryota</taxon>
        <taxon>Sar</taxon>
        <taxon>Stramenopiles</taxon>
        <taxon>Ochrophyta</taxon>
        <taxon>Bacillariophyta</taxon>
        <taxon>Bacillariophyceae</taxon>
        <taxon>Bacillariophycidae</taxon>
        <taxon>Naviculales</taxon>
        <taxon>Naviculaceae</taxon>
        <taxon>Fistulifera</taxon>
    </lineage>
</organism>
<dbReference type="SMART" id="SM00717">
    <property type="entry name" value="SANT"/>
    <property type="match status" value="3"/>
</dbReference>
<dbReference type="CDD" id="cd00167">
    <property type="entry name" value="SANT"/>
    <property type="match status" value="1"/>
</dbReference>
<evidence type="ECO:0000256" key="1">
    <source>
        <dbReference type="ARBA" id="ARBA00004123"/>
    </source>
</evidence>
<dbReference type="InterPro" id="IPR001005">
    <property type="entry name" value="SANT/Myb"/>
</dbReference>
<reference evidence="7 8" key="1">
    <citation type="journal article" date="2015" name="Plant Cell">
        <title>Oil accumulation by the oleaginous diatom Fistulifera solaris as revealed by the genome and transcriptome.</title>
        <authorList>
            <person name="Tanaka T."/>
            <person name="Maeda Y."/>
            <person name="Veluchamy A."/>
            <person name="Tanaka M."/>
            <person name="Abida H."/>
            <person name="Marechal E."/>
            <person name="Bowler C."/>
            <person name="Muto M."/>
            <person name="Sunaga Y."/>
            <person name="Tanaka M."/>
            <person name="Yoshino T."/>
            <person name="Taniguchi T."/>
            <person name="Fukuda Y."/>
            <person name="Nemoto M."/>
            <person name="Matsumoto M."/>
            <person name="Wong P.S."/>
            <person name="Aburatani S."/>
            <person name="Fujibuchi W."/>
        </authorList>
    </citation>
    <scope>NUCLEOTIDE SEQUENCE [LARGE SCALE GENOMIC DNA]</scope>
    <source>
        <strain evidence="7 8">JPCC DA0580</strain>
    </source>
</reference>
<feature type="domain" description="Myb-like" evidence="5">
    <location>
        <begin position="101"/>
        <end position="146"/>
    </location>
</feature>
<dbReference type="Gene3D" id="1.10.10.60">
    <property type="entry name" value="Homeodomain-like"/>
    <property type="match status" value="2"/>
</dbReference>
<gene>
    <name evidence="7" type="ORF">FisN_3Lh458</name>
</gene>
<dbReference type="Pfam" id="PF00249">
    <property type="entry name" value="Myb_DNA-binding"/>
    <property type="match status" value="1"/>
</dbReference>
<dbReference type="InterPro" id="IPR009057">
    <property type="entry name" value="Homeodomain-like_sf"/>
</dbReference>
<evidence type="ECO:0000256" key="3">
    <source>
        <dbReference type="ARBA" id="ARBA00023242"/>
    </source>
</evidence>
<sequence>MSHKECDADSADGTSKWGKNGFGAPVAIKQSGKFSKEESEKIRNAIEEFCRTRDVTVARLCSECDHKAELKGAWMEISKCLPQRSVQSVYRHGIRKLHPFKRGAWTEEETTLLSDLVQRMGKKWSAIQAKLNRSADSCRDKYREMSEEFLKGRWKDEETVELQKYIREFLNAKPDADMVSLGKIVDRQGIQIPWSTISKKLGNRSRLSCFKKWQKMTGRSDDAPEPKSGKTRRPRNEKRRAKRVKVEPNSGNEDELRAKMAAETVEAVELPDAVTLKTRKAK</sequence>
<keyword evidence="2 7" id="KW-0238">DNA-binding</keyword>
<comment type="subcellular location">
    <subcellularLocation>
        <location evidence="1">Nucleus</location>
    </subcellularLocation>
</comment>
<dbReference type="AlphaFoldDB" id="A0A1Z5J8I1"/>
<evidence type="ECO:0000313" key="8">
    <source>
        <dbReference type="Proteomes" id="UP000198406"/>
    </source>
</evidence>
<feature type="region of interest" description="Disordered" evidence="4">
    <location>
        <begin position="1"/>
        <end position="23"/>
    </location>
</feature>
<dbReference type="Proteomes" id="UP000198406">
    <property type="component" value="Unassembled WGS sequence"/>
</dbReference>
<name>A0A1Z5J8I1_FISSO</name>
<keyword evidence="3" id="KW-0539">Nucleus</keyword>
<dbReference type="GO" id="GO:0005634">
    <property type="term" value="C:nucleus"/>
    <property type="evidence" value="ECO:0007669"/>
    <property type="project" value="UniProtKB-SubCell"/>
</dbReference>
<comment type="caution">
    <text evidence="7">The sequence shown here is derived from an EMBL/GenBank/DDBJ whole genome shotgun (WGS) entry which is preliminary data.</text>
</comment>
<feature type="domain" description="HTH myb-type" evidence="6">
    <location>
        <begin position="101"/>
        <end position="150"/>
    </location>
</feature>
<feature type="region of interest" description="Disordered" evidence="4">
    <location>
        <begin position="213"/>
        <end position="257"/>
    </location>
</feature>
<proteinExistence type="predicted"/>
<dbReference type="GO" id="GO:0003700">
    <property type="term" value="F:DNA-binding transcription factor activity"/>
    <property type="evidence" value="ECO:0007669"/>
    <property type="project" value="TreeGrafter"/>
</dbReference>
<dbReference type="GO" id="GO:0000976">
    <property type="term" value="F:transcription cis-regulatory region binding"/>
    <property type="evidence" value="ECO:0007669"/>
    <property type="project" value="TreeGrafter"/>
</dbReference>
<dbReference type="InterPro" id="IPR017930">
    <property type="entry name" value="Myb_dom"/>
</dbReference>
<evidence type="ECO:0000313" key="7">
    <source>
        <dbReference type="EMBL" id="GAX10256.1"/>
    </source>
</evidence>
<feature type="compositionally biased region" description="Basic and acidic residues" evidence="4">
    <location>
        <begin position="218"/>
        <end position="228"/>
    </location>
</feature>
<keyword evidence="8" id="KW-1185">Reference proteome</keyword>
<evidence type="ECO:0000256" key="2">
    <source>
        <dbReference type="ARBA" id="ARBA00023125"/>
    </source>
</evidence>
<accession>A0A1Z5J8I1</accession>
<feature type="domain" description="Myb-like" evidence="5">
    <location>
        <begin position="151"/>
        <end position="217"/>
    </location>
</feature>
<dbReference type="SUPFAM" id="SSF46689">
    <property type="entry name" value="Homeodomain-like"/>
    <property type="match status" value="2"/>
</dbReference>
<dbReference type="PANTHER" id="PTHR46380">
    <property type="entry name" value="CYCLIN-D-BINDING MYB-LIKE TRANSCRIPTION FACTOR 1"/>
    <property type="match status" value="1"/>
</dbReference>
<protein>
    <submittedName>
        <fullName evidence="7">Myb-like DNA-binding protein REB1</fullName>
    </submittedName>
</protein>
<dbReference type="PANTHER" id="PTHR46380:SF2">
    <property type="entry name" value="CYCLIN-D-BINDING MYB-LIKE TRANSCRIPTION FACTOR 1"/>
    <property type="match status" value="1"/>
</dbReference>
<evidence type="ECO:0000259" key="6">
    <source>
        <dbReference type="PROSITE" id="PS51294"/>
    </source>
</evidence>
<dbReference type="OrthoDB" id="39591at2759"/>
<evidence type="ECO:0000256" key="4">
    <source>
        <dbReference type="SAM" id="MobiDB-lite"/>
    </source>
</evidence>
<feature type="compositionally biased region" description="Basic residues" evidence="4">
    <location>
        <begin position="229"/>
        <end position="243"/>
    </location>
</feature>
<dbReference type="EMBL" id="BDSP01000016">
    <property type="protein sequence ID" value="GAX10256.1"/>
    <property type="molecule type" value="Genomic_DNA"/>
</dbReference>